<keyword evidence="3" id="KW-1134">Transmembrane beta strand</keyword>
<comment type="subcellular location">
    <subcellularLocation>
        <location evidence="1">Cell outer membrane</location>
        <topology evidence="1">Multi-pass membrane protein</topology>
    </subcellularLocation>
</comment>
<keyword evidence="4" id="KW-0812">Transmembrane</keyword>
<comment type="caution">
    <text evidence="13">The sequence shown here is derived from an EMBL/GenBank/DDBJ whole genome shotgun (WGS) entry which is preliminary data.</text>
</comment>
<dbReference type="GO" id="GO:0009279">
    <property type="term" value="C:cell outer membrane"/>
    <property type="evidence" value="ECO:0007669"/>
    <property type="project" value="UniProtKB-SubCell"/>
</dbReference>
<keyword evidence="14" id="KW-1185">Reference proteome</keyword>
<dbReference type="GO" id="GO:0005509">
    <property type="term" value="F:calcium ion binding"/>
    <property type="evidence" value="ECO:0007669"/>
    <property type="project" value="InterPro"/>
</dbReference>
<feature type="region of interest" description="Disordered" evidence="10">
    <location>
        <begin position="255"/>
        <end position="282"/>
    </location>
</feature>
<evidence type="ECO:0000259" key="12">
    <source>
        <dbReference type="PROSITE" id="PS51123"/>
    </source>
</evidence>
<evidence type="ECO:0000313" key="14">
    <source>
        <dbReference type="Proteomes" id="UP000317169"/>
    </source>
</evidence>
<keyword evidence="2" id="KW-0813">Transport</keyword>
<dbReference type="InterPro" id="IPR006664">
    <property type="entry name" value="OMP_bac"/>
</dbReference>
<dbReference type="InterPro" id="IPR036737">
    <property type="entry name" value="OmpA-like_sf"/>
</dbReference>
<evidence type="ECO:0000256" key="11">
    <source>
        <dbReference type="SAM" id="SignalP"/>
    </source>
</evidence>
<protein>
    <submittedName>
        <fullName evidence="13">OmpA family protein</fullName>
    </submittedName>
</protein>
<dbReference type="SUPFAM" id="SSF103647">
    <property type="entry name" value="TSP type-3 repeat"/>
    <property type="match status" value="1"/>
</dbReference>
<dbReference type="InterPro" id="IPR050330">
    <property type="entry name" value="Bact_OuterMem_StrucFunc"/>
</dbReference>
<dbReference type="AlphaFoldDB" id="A0A507Z7P4"/>
<evidence type="ECO:0000256" key="1">
    <source>
        <dbReference type="ARBA" id="ARBA00004571"/>
    </source>
</evidence>
<dbReference type="GO" id="GO:0006811">
    <property type="term" value="P:monoatomic ion transport"/>
    <property type="evidence" value="ECO:0007669"/>
    <property type="project" value="UniProtKB-KW"/>
</dbReference>
<evidence type="ECO:0000313" key="13">
    <source>
        <dbReference type="EMBL" id="TQD33480.1"/>
    </source>
</evidence>
<dbReference type="RefSeq" id="WP_141422769.1">
    <property type="nucleotide sequence ID" value="NZ_VIAR01000020.1"/>
</dbReference>
<dbReference type="EMBL" id="VIAR01000020">
    <property type="protein sequence ID" value="TQD33480.1"/>
    <property type="molecule type" value="Genomic_DNA"/>
</dbReference>
<organism evidence="13 14">
    <name type="scientific">Haloflavibacter putidus</name>
    <dbReference type="NCBI Taxonomy" id="2576776"/>
    <lineage>
        <taxon>Bacteria</taxon>
        <taxon>Pseudomonadati</taxon>
        <taxon>Bacteroidota</taxon>
        <taxon>Flavobacteriia</taxon>
        <taxon>Flavobacteriales</taxon>
        <taxon>Flavobacteriaceae</taxon>
        <taxon>Haloflavibacter</taxon>
    </lineage>
</organism>
<dbReference type="Gene3D" id="2.40.160.20">
    <property type="match status" value="1"/>
</dbReference>
<dbReference type="PROSITE" id="PS51123">
    <property type="entry name" value="OMPA_2"/>
    <property type="match status" value="1"/>
</dbReference>
<sequence length="427" mass="47822">MKRITFLVACIFATSFMFAQQQDKAEYDKWSIDLSGGLHKASRPYTAGYHSPTFGAWNAQANVRYMFNDKFGLRLGAGYNNIQEGDGAVSEFETKYYHTTLEGVVNLGNLLDFKEWTQNFGLLFHGGAGLAQINLDDNAVYAEEDDYMSVFTAGVTPQLKLSESIAIFADLSIFGNVNQDYTWDGNEKTLNRGFDGMLTNISAGITFYIGGEEKHADWIDTSDKAKMTKELDSLHNRLAKIEDDMLDGDMDGVPNYLDREPNTPNGVTVDSKGYAIDKNENGIPDEMESSLERHFASKEYVDNQSSRVGGNETIRDLINNGYVNVYFKFDSTQPEIYSLEAINYLATYMQANPGARAELIGYADEIGNAQYNEQLSERRAKKVYDILLSAGIEESRLEHRGAGVDDSVDRNSADARQLVRRVTFKLK</sequence>
<evidence type="ECO:0000256" key="5">
    <source>
        <dbReference type="ARBA" id="ARBA00023065"/>
    </source>
</evidence>
<dbReference type="InterPro" id="IPR028974">
    <property type="entry name" value="TSP_type-3_rpt"/>
</dbReference>
<dbReference type="GO" id="GO:0046930">
    <property type="term" value="C:pore complex"/>
    <property type="evidence" value="ECO:0007669"/>
    <property type="project" value="UniProtKB-KW"/>
</dbReference>
<accession>A0A507Z7P4</accession>
<evidence type="ECO:0000256" key="8">
    <source>
        <dbReference type="ARBA" id="ARBA00023237"/>
    </source>
</evidence>
<evidence type="ECO:0000256" key="10">
    <source>
        <dbReference type="SAM" id="MobiDB-lite"/>
    </source>
</evidence>
<dbReference type="Pfam" id="PF00691">
    <property type="entry name" value="OmpA"/>
    <property type="match status" value="1"/>
</dbReference>
<dbReference type="OrthoDB" id="1522982at2"/>
<feature type="domain" description="OmpA-like" evidence="12">
    <location>
        <begin position="314"/>
        <end position="427"/>
    </location>
</feature>
<evidence type="ECO:0000256" key="4">
    <source>
        <dbReference type="ARBA" id="ARBA00022692"/>
    </source>
</evidence>
<evidence type="ECO:0000256" key="3">
    <source>
        <dbReference type="ARBA" id="ARBA00022452"/>
    </source>
</evidence>
<keyword evidence="8" id="KW-0998">Cell outer membrane</keyword>
<dbReference type="PROSITE" id="PS01068">
    <property type="entry name" value="OMPA_1"/>
    <property type="match status" value="1"/>
</dbReference>
<dbReference type="InterPro" id="IPR006665">
    <property type="entry name" value="OmpA-like"/>
</dbReference>
<evidence type="ECO:0000256" key="6">
    <source>
        <dbReference type="ARBA" id="ARBA00023114"/>
    </source>
</evidence>
<proteinExistence type="predicted"/>
<evidence type="ECO:0000256" key="9">
    <source>
        <dbReference type="PROSITE-ProRule" id="PRU00473"/>
    </source>
</evidence>
<keyword evidence="11" id="KW-0732">Signal</keyword>
<dbReference type="Proteomes" id="UP000317169">
    <property type="component" value="Unassembled WGS sequence"/>
</dbReference>
<feature type="chain" id="PRO_5021282541" evidence="11">
    <location>
        <begin position="20"/>
        <end position="427"/>
    </location>
</feature>
<gene>
    <name evidence="13" type="ORF">FKR84_13085</name>
</gene>
<keyword evidence="5" id="KW-0406">Ion transport</keyword>
<dbReference type="Gene3D" id="3.30.1330.60">
    <property type="entry name" value="OmpA-like domain"/>
    <property type="match status" value="1"/>
</dbReference>
<dbReference type="GO" id="GO:0015288">
    <property type="term" value="F:porin activity"/>
    <property type="evidence" value="ECO:0007669"/>
    <property type="project" value="UniProtKB-KW"/>
</dbReference>
<dbReference type="InterPro" id="IPR006690">
    <property type="entry name" value="OMPA-like_CS"/>
</dbReference>
<dbReference type="PRINTS" id="PR01021">
    <property type="entry name" value="OMPADOMAIN"/>
</dbReference>
<name>A0A507Z7P4_9FLAO</name>
<dbReference type="PANTHER" id="PTHR30329:SF21">
    <property type="entry name" value="LIPOPROTEIN YIAD-RELATED"/>
    <property type="match status" value="1"/>
</dbReference>
<keyword evidence="6" id="KW-0626">Porin</keyword>
<dbReference type="SUPFAM" id="SSF103088">
    <property type="entry name" value="OmpA-like"/>
    <property type="match status" value="1"/>
</dbReference>
<dbReference type="CDD" id="cd07185">
    <property type="entry name" value="OmpA_C-like"/>
    <property type="match status" value="1"/>
</dbReference>
<dbReference type="SUPFAM" id="SSF56925">
    <property type="entry name" value="OMPA-like"/>
    <property type="match status" value="1"/>
</dbReference>
<keyword evidence="7 9" id="KW-0472">Membrane</keyword>
<reference evidence="13 14" key="1">
    <citation type="submission" date="2019-06" db="EMBL/GenBank/DDBJ databases">
        <title>Flavibacter putida gen. nov., sp. nov., a novel marine bacterium of the family Flavobacteriaceae isolated from coastal seawater.</title>
        <authorList>
            <person name="Feng X."/>
        </authorList>
    </citation>
    <scope>NUCLEOTIDE SEQUENCE [LARGE SCALE GENOMIC DNA]</scope>
    <source>
        <strain evidence="13 14">PLHSN227</strain>
    </source>
</reference>
<dbReference type="InterPro" id="IPR011250">
    <property type="entry name" value="OMP/PagP_B-barrel"/>
</dbReference>
<evidence type="ECO:0000256" key="7">
    <source>
        <dbReference type="ARBA" id="ARBA00023136"/>
    </source>
</evidence>
<dbReference type="PANTHER" id="PTHR30329">
    <property type="entry name" value="STATOR ELEMENT OF FLAGELLAR MOTOR COMPLEX"/>
    <property type="match status" value="1"/>
</dbReference>
<feature type="signal peptide" evidence="11">
    <location>
        <begin position="1"/>
        <end position="19"/>
    </location>
</feature>
<evidence type="ECO:0000256" key="2">
    <source>
        <dbReference type="ARBA" id="ARBA00022448"/>
    </source>
</evidence>